<organism evidence="2 3">
    <name type="scientific">Candidatus Neomicrothrix subdominans</name>
    <dbReference type="NCBI Taxonomy" id="2954438"/>
    <lineage>
        <taxon>Bacteria</taxon>
        <taxon>Bacillati</taxon>
        <taxon>Actinomycetota</taxon>
        <taxon>Acidimicrobiia</taxon>
        <taxon>Acidimicrobiales</taxon>
        <taxon>Microthrixaceae</taxon>
        <taxon>Candidatus Neomicrothrix</taxon>
    </lineage>
</organism>
<gene>
    <name evidence="2" type="ORF">IPN02_09405</name>
</gene>
<feature type="region of interest" description="Disordered" evidence="1">
    <location>
        <begin position="31"/>
        <end position="55"/>
    </location>
</feature>
<evidence type="ECO:0000313" key="3">
    <source>
        <dbReference type="Proteomes" id="UP000727993"/>
    </source>
</evidence>
<dbReference type="Proteomes" id="UP000727993">
    <property type="component" value="Unassembled WGS sequence"/>
</dbReference>
<evidence type="ECO:0000313" key="2">
    <source>
        <dbReference type="EMBL" id="MBK9297035.1"/>
    </source>
</evidence>
<reference evidence="2 3" key="1">
    <citation type="submission" date="2020-10" db="EMBL/GenBank/DDBJ databases">
        <title>Connecting structure to function with the recovery of over 1000 high-quality activated sludge metagenome-assembled genomes encoding full-length rRNA genes using long-read sequencing.</title>
        <authorList>
            <person name="Singleton C.M."/>
            <person name="Petriglieri F."/>
            <person name="Kristensen J.M."/>
            <person name="Kirkegaard R.H."/>
            <person name="Michaelsen T.Y."/>
            <person name="Andersen M.H."/>
            <person name="Karst S.M."/>
            <person name="Dueholm M.S."/>
            <person name="Nielsen P.H."/>
            <person name="Albertsen M."/>
        </authorList>
    </citation>
    <scope>NUCLEOTIDE SEQUENCE [LARGE SCALE GENOMIC DNA]</scope>
    <source>
        <strain evidence="2">Lyne_18-Q3-R50-59_MAXAC.006</strain>
    </source>
</reference>
<name>A0A936NB36_9ACTN</name>
<evidence type="ECO:0000256" key="1">
    <source>
        <dbReference type="SAM" id="MobiDB-lite"/>
    </source>
</evidence>
<comment type="caution">
    <text evidence="2">The sequence shown here is derived from an EMBL/GenBank/DDBJ whole genome shotgun (WGS) entry which is preliminary data.</text>
</comment>
<accession>A0A936NB36</accession>
<proteinExistence type="predicted"/>
<protein>
    <submittedName>
        <fullName evidence="2">Uncharacterized protein</fullName>
    </submittedName>
</protein>
<dbReference type="AlphaFoldDB" id="A0A936NB36"/>
<dbReference type="EMBL" id="JADJZA010000006">
    <property type="protein sequence ID" value="MBK9297035.1"/>
    <property type="molecule type" value="Genomic_DNA"/>
</dbReference>
<sequence>MTDVLLLILLIGAFAVFAGYVTVCDRIVGPDDDVDVTSPPTPSASVASPAAGEGS</sequence>
<feature type="compositionally biased region" description="Low complexity" evidence="1">
    <location>
        <begin position="43"/>
        <end position="55"/>
    </location>
</feature>